<proteinExistence type="predicted"/>
<sequence length="103" mass="11228">TIALLLISSTRSVLVEGGSYGMKLVFRRAFSSSIWGSGAADKGPFYGPGPASWEKPRMPASLRWFCSNPRSAKLLLWLSVPANISIVEECLSSICVDEPVVFY</sequence>
<name>A0A8T2ZAB5_POPDE</name>
<comment type="caution">
    <text evidence="1">The sequence shown here is derived from an EMBL/GenBank/DDBJ whole genome shotgun (WGS) entry which is preliminary data.</text>
</comment>
<organism evidence="1 2">
    <name type="scientific">Populus deltoides</name>
    <name type="common">Eastern poplar</name>
    <name type="synonym">Eastern cottonwood</name>
    <dbReference type="NCBI Taxonomy" id="3696"/>
    <lineage>
        <taxon>Eukaryota</taxon>
        <taxon>Viridiplantae</taxon>
        <taxon>Streptophyta</taxon>
        <taxon>Embryophyta</taxon>
        <taxon>Tracheophyta</taxon>
        <taxon>Spermatophyta</taxon>
        <taxon>Magnoliopsida</taxon>
        <taxon>eudicotyledons</taxon>
        <taxon>Gunneridae</taxon>
        <taxon>Pentapetalae</taxon>
        <taxon>rosids</taxon>
        <taxon>fabids</taxon>
        <taxon>Malpighiales</taxon>
        <taxon>Salicaceae</taxon>
        <taxon>Saliceae</taxon>
        <taxon>Populus</taxon>
    </lineage>
</organism>
<dbReference type="AlphaFoldDB" id="A0A8T2ZAB5"/>
<protein>
    <submittedName>
        <fullName evidence="1">Uncharacterized protein</fullName>
    </submittedName>
</protein>
<accession>A0A8T2ZAB5</accession>
<evidence type="ECO:0000313" key="2">
    <source>
        <dbReference type="Proteomes" id="UP000807159"/>
    </source>
</evidence>
<evidence type="ECO:0000313" key="1">
    <source>
        <dbReference type="EMBL" id="KAH8514534.1"/>
    </source>
</evidence>
<gene>
    <name evidence="1" type="ORF">H0E87_007394</name>
</gene>
<reference evidence="1" key="1">
    <citation type="journal article" date="2021" name="J. Hered.">
        <title>Genome Assembly of Salicaceae Populus deltoides (Eastern Cottonwood) I-69 Based on Nanopore Sequencing and Hi-C Technologies.</title>
        <authorList>
            <person name="Bai S."/>
            <person name="Wu H."/>
            <person name="Zhang J."/>
            <person name="Pan Z."/>
            <person name="Zhao W."/>
            <person name="Li Z."/>
            <person name="Tong C."/>
        </authorList>
    </citation>
    <scope>NUCLEOTIDE SEQUENCE</scope>
    <source>
        <tissue evidence="1">Leaf</tissue>
    </source>
</reference>
<keyword evidence="2" id="KW-1185">Reference proteome</keyword>
<dbReference type="EMBL" id="JACEGQ020000003">
    <property type="protein sequence ID" value="KAH8514534.1"/>
    <property type="molecule type" value="Genomic_DNA"/>
</dbReference>
<dbReference type="Proteomes" id="UP000807159">
    <property type="component" value="Chromosome 3"/>
</dbReference>
<feature type="non-terminal residue" evidence="1">
    <location>
        <position position="1"/>
    </location>
</feature>